<accession>A0AA92VB36</accession>
<evidence type="ECO:0000313" key="1">
    <source>
        <dbReference type="EMBL" id="RHL37410.1"/>
    </source>
</evidence>
<organism evidence="1 2">
    <name type="scientific">Segatella copri</name>
    <dbReference type="NCBI Taxonomy" id="165179"/>
    <lineage>
        <taxon>Bacteria</taxon>
        <taxon>Pseudomonadati</taxon>
        <taxon>Bacteroidota</taxon>
        <taxon>Bacteroidia</taxon>
        <taxon>Bacteroidales</taxon>
        <taxon>Prevotellaceae</taxon>
        <taxon>Segatella</taxon>
    </lineage>
</organism>
<dbReference type="EMBL" id="QROP01000020">
    <property type="protein sequence ID" value="RHL37410.1"/>
    <property type="molecule type" value="Genomic_DNA"/>
</dbReference>
<evidence type="ECO:0000313" key="2">
    <source>
        <dbReference type="Proteomes" id="UP000283672"/>
    </source>
</evidence>
<comment type="caution">
    <text evidence="1">The sequence shown here is derived from an EMBL/GenBank/DDBJ whole genome shotgun (WGS) entry which is preliminary data.</text>
</comment>
<dbReference type="InterPro" id="IPR046167">
    <property type="entry name" value="DUF6169"/>
</dbReference>
<dbReference type="Pfam" id="PF19666">
    <property type="entry name" value="DUF6169"/>
    <property type="match status" value="1"/>
</dbReference>
<proteinExistence type="predicted"/>
<sequence length="166" mass="19900">MQAFNNLTRLNFHSPYKVWIDNGSYKFLTDYGVQYRIEFVENNNIWEDEKAYEFGILNENKKNSPNDSKVKETVQSIIEEFFLTNPDILLYQCETGDSRQAMRARLFTRWFNEFDKRDRFCVKVSILRDEEVDNYIAIIVQKSNPKLTDILRDFDEFIGFFDTKPE</sequence>
<reference evidence="1 2" key="1">
    <citation type="submission" date="2018-08" db="EMBL/GenBank/DDBJ databases">
        <title>A genome reference for cultivated species of the human gut microbiota.</title>
        <authorList>
            <person name="Zou Y."/>
            <person name="Xue W."/>
            <person name="Luo G."/>
        </authorList>
    </citation>
    <scope>NUCLEOTIDE SEQUENCE [LARGE SCALE GENOMIC DNA]</scope>
    <source>
        <strain evidence="1 2">AF38-11</strain>
    </source>
</reference>
<protein>
    <submittedName>
        <fullName evidence="1">Uncharacterized protein</fullName>
    </submittedName>
</protein>
<dbReference type="Proteomes" id="UP000283672">
    <property type="component" value="Unassembled WGS sequence"/>
</dbReference>
<dbReference type="AlphaFoldDB" id="A0AA92VB36"/>
<name>A0AA92VB36_9BACT</name>
<gene>
    <name evidence="1" type="ORF">DW026_08900</name>
</gene>